<evidence type="ECO:0000313" key="3">
    <source>
        <dbReference type="Proteomes" id="UP000017786"/>
    </source>
</evidence>
<dbReference type="AlphaFoldDB" id="U5WYB7"/>
<feature type="region of interest" description="Disordered" evidence="1">
    <location>
        <begin position="1"/>
        <end position="22"/>
    </location>
</feature>
<dbReference type="EMBL" id="CP006835">
    <property type="protein sequence ID" value="AGZ54089.1"/>
    <property type="molecule type" value="Genomic_DNA"/>
</dbReference>
<dbReference type="Proteomes" id="UP000017786">
    <property type="component" value="Chromosome"/>
</dbReference>
<protein>
    <submittedName>
        <fullName evidence="2">Uncharacterized protein</fullName>
    </submittedName>
</protein>
<feature type="compositionally biased region" description="Basic and acidic residues" evidence="1">
    <location>
        <begin position="1"/>
        <end position="11"/>
    </location>
</feature>
<proteinExistence type="predicted"/>
<sequence>MDFKYRSRDGTDSESPNIGHAGQFTLDVQRKFDVLN</sequence>
<evidence type="ECO:0000313" key="2">
    <source>
        <dbReference type="EMBL" id="AGZ54089.1"/>
    </source>
</evidence>
<name>U5WYB7_MYCKA</name>
<dbReference type="KEGG" id="mkn:MKAN_07740"/>
<gene>
    <name evidence="2" type="ORF">MKAN_07740</name>
</gene>
<reference evidence="2 3" key="1">
    <citation type="submission" date="2013-10" db="EMBL/GenBank/DDBJ databases">
        <title>Genome sequence of Mycobacterium kansasii.</title>
        <authorList>
            <consortium name="McGill University Mycobacterium genome consortium"/>
            <person name="Veyrier F.J."/>
            <person name="Behr M.A."/>
        </authorList>
    </citation>
    <scope>NUCLEOTIDE SEQUENCE [LARGE SCALE GENOMIC DNA]</scope>
    <source>
        <strain evidence="2 3">ATCC 12478</strain>
    </source>
</reference>
<dbReference type="HOGENOM" id="CLU_3357170_0_0_11"/>
<evidence type="ECO:0000256" key="1">
    <source>
        <dbReference type="SAM" id="MobiDB-lite"/>
    </source>
</evidence>
<organism evidence="2 3">
    <name type="scientific">Mycobacterium kansasii ATCC 12478</name>
    <dbReference type="NCBI Taxonomy" id="557599"/>
    <lineage>
        <taxon>Bacteria</taxon>
        <taxon>Bacillati</taxon>
        <taxon>Actinomycetota</taxon>
        <taxon>Actinomycetes</taxon>
        <taxon>Mycobacteriales</taxon>
        <taxon>Mycobacteriaceae</taxon>
        <taxon>Mycobacterium</taxon>
    </lineage>
</organism>
<accession>U5WYB7</accession>